<evidence type="ECO:0000313" key="3">
    <source>
        <dbReference type="Proteomes" id="UP000005777"/>
    </source>
</evidence>
<dbReference type="HOGENOM" id="CLU_078990_0_0_11"/>
<proteinExistence type="predicted"/>
<dbReference type="SUPFAM" id="SSF56235">
    <property type="entry name" value="N-terminal nucleophile aminohydrolases (Ntn hydrolases)"/>
    <property type="match status" value="1"/>
</dbReference>
<dbReference type="PANTHER" id="PTHR42824">
    <property type="entry name" value="GLUTAMINE AMIDOTRANSFERASE"/>
    <property type="match status" value="1"/>
</dbReference>
<gene>
    <name evidence="2" type="ORF">HMPREF9020_00584</name>
</gene>
<feature type="domain" description="Glutamine amidotransferase type-2" evidence="1">
    <location>
        <begin position="2"/>
        <end position="284"/>
    </location>
</feature>
<dbReference type="AlphaFoldDB" id="W5IJB2"/>
<name>W5IJB2_SCAIO</name>
<dbReference type="EMBL" id="ADCX01000003">
    <property type="protein sequence ID" value="EFG26954.2"/>
    <property type="molecule type" value="Genomic_DNA"/>
</dbReference>
<comment type="caution">
    <text evidence="2">The sequence shown here is derived from an EMBL/GenBank/DDBJ whole genome shotgun (WGS) entry which is preliminary data.</text>
</comment>
<dbReference type="Proteomes" id="UP000005777">
    <property type="component" value="Unassembled WGS sequence"/>
</dbReference>
<dbReference type="Gene3D" id="3.60.20.10">
    <property type="entry name" value="Glutamine Phosphoribosylpyrophosphate, subunit 1, domain 1"/>
    <property type="match status" value="1"/>
</dbReference>
<organism evidence="2 3">
    <name type="scientific">Scardovia inopinata F0304</name>
    <dbReference type="NCBI Taxonomy" id="641146"/>
    <lineage>
        <taxon>Bacteria</taxon>
        <taxon>Bacillati</taxon>
        <taxon>Actinomycetota</taxon>
        <taxon>Actinomycetes</taxon>
        <taxon>Bifidobacteriales</taxon>
        <taxon>Bifidobacteriaceae</taxon>
        <taxon>Scardovia</taxon>
    </lineage>
</organism>
<dbReference type="PANTHER" id="PTHR42824:SF1">
    <property type="entry name" value="GLUTAMINE AMIDOTRANSFERASE YAFJ-RELATED"/>
    <property type="match status" value="1"/>
</dbReference>
<evidence type="ECO:0000259" key="1">
    <source>
        <dbReference type="PROSITE" id="PS51278"/>
    </source>
</evidence>
<protein>
    <recommendedName>
        <fullName evidence="1">Glutamine amidotransferase type-2 domain-containing protein</fullName>
    </recommendedName>
</protein>
<sequence>MCRLLGFTQPGSHATLTSLLGPDQVAEYRNISVIHNDGWGASLICDSRRPSHISDGGAPSPELYTNLYKSTEPAYSDPTFPAFVNQDARSGVFHLRLASSHLPLILENQQPFSSDGITFCHNGDISGDQGINIVHNPHLAVSEEELRATGGKSDSAIYFAYILHYVSAGKSLPDAISCAVHQLRKNYPLSSYNCLVQTDSELICLNAYGHQVTSKRIIEVYQAYGVAHKAQDYRIIRYKNLPQGGILVASSGFNQPGDEGWKELENNHMLIASSLTGDYGIRHL</sequence>
<dbReference type="InterPro" id="IPR017932">
    <property type="entry name" value="GATase_2_dom"/>
</dbReference>
<reference evidence="2 3" key="1">
    <citation type="submission" date="2012-01" db="EMBL/GenBank/DDBJ databases">
        <title>The Genome Sequence of Scardovia inopinata F0304.</title>
        <authorList>
            <consortium name="The Broad Institute Genome Sequencing Platform"/>
            <person name="Ward D."/>
            <person name="Earl A."/>
            <person name="Feldgarden M."/>
            <person name="Gevers D."/>
            <person name="Young S."/>
            <person name="Zeng Q."/>
            <person name="Koehrsen M."/>
            <person name="Alvarado L."/>
            <person name="Berlin A.M."/>
            <person name="Borenstein D."/>
            <person name="Chapman S.B."/>
            <person name="Chen Z."/>
            <person name="Engels R."/>
            <person name="Freedman E."/>
            <person name="Gellesch M."/>
            <person name="Goldberg J."/>
            <person name="Griggs A."/>
            <person name="Gujja S."/>
            <person name="Heilman E.R."/>
            <person name="Heiman D.I."/>
            <person name="Hepburn T.A."/>
            <person name="Howarth C."/>
            <person name="Jen D."/>
            <person name="Larson L."/>
            <person name="Mehta T."/>
            <person name="Park D."/>
            <person name="Pearson M."/>
            <person name="Richards J."/>
            <person name="Roberts A."/>
            <person name="Saif S."/>
            <person name="Shea T.D."/>
            <person name="Shenoy N."/>
            <person name="Sisk P."/>
            <person name="Stolte C."/>
            <person name="Sykes S.N."/>
            <person name="Walk T."/>
            <person name="White J."/>
            <person name="Yandava C."/>
            <person name="Izard J."/>
            <person name="Baranova O.V."/>
            <person name="Blanton J.M."/>
            <person name="Tanner A.C."/>
            <person name="Dewhirst F."/>
            <person name="Haas B."/>
            <person name="Nusbaum C."/>
            <person name="Birren B."/>
        </authorList>
    </citation>
    <scope>NUCLEOTIDE SEQUENCE [LARGE SCALE GENOMIC DNA]</scope>
    <source>
        <strain evidence="2 3">F0304</strain>
    </source>
</reference>
<dbReference type="RefSeq" id="WP_040590531.1">
    <property type="nucleotide sequence ID" value="NZ_GG770225.1"/>
</dbReference>
<dbReference type="PROSITE" id="PS51278">
    <property type="entry name" value="GATASE_TYPE_2"/>
    <property type="match status" value="1"/>
</dbReference>
<dbReference type="CDD" id="cd01908">
    <property type="entry name" value="YafJ"/>
    <property type="match status" value="1"/>
</dbReference>
<dbReference type="eggNOG" id="COG0121">
    <property type="taxonomic scope" value="Bacteria"/>
</dbReference>
<accession>W5IJB2</accession>
<keyword evidence="3" id="KW-1185">Reference proteome</keyword>
<evidence type="ECO:0000313" key="2">
    <source>
        <dbReference type="EMBL" id="EFG26954.2"/>
    </source>
</evidence>
<dbReference type="InterPro" id="IPR029055">
    <property type="entry name" value="Ntn_hydrolases_N"/>
</dbReference>